<evidence type="ECO:0000313" key="3">
    <source>
        <dbReference type="Proteomes" id="UP000045706"/>
    </source>
</evidence>
<feature type="non-terminal residue" evidence="2">
    <location>
        <position position="1"/>
    </location>
</feature>
<organism evidence="2 3">
    <name type="scientific">Verticillium longisporum</name>
    <name type="common">Verticillium dahliae var. longisporum</name>
    <dbReference type="NCBI Taxonomy" id="100787"/>
    <lineage>
        <taxon>Eukaryota</taxon>
        <taxon>Fungi</taxon>
        <taxon>Dikarya</taxon>
        <taxon>Ascomycota</taxon>
        <taxon>Pezizomycotina</taxon>
        <taxon>Sordariomycetes</taxon>
        <taxon>Hypocreomycetidae</taxon>
        <taxon>Glomerellales</taxon>
        <taxon>Plectosphaerellaceae</taxon>
        <taxon>Verticillium</taxon>
    </lineage>
</organism>
<dbReference type="AlphaFoldDB" id="A0A0G4NJF2"/>
<sequence>TSETSPSVKSSSSLTVTRKRPGGGSQSLWITAMPQKTHWRWILCIPNFNVRRVLRFTKLSEKVCRTYNSTKASQT</sequence>
<reference evidence="3" key="1">
    <citation type="submission" date="2015-05" db="EMBL/GenBank/DDBJ databases">
        <authorList>
            <person name="Fogelqvist Johan"/>
        </authorList>
    </citation>
    <scope>NUCLEOTIDE SEQUENCE [LARGE SCALE GENOMIC DNA]</scope>
</reference>
<evidence type="ECO:0000313" key="2">
    <source>
        <dbReference type="EMBL" id="CRK46511.1"/>
    </source>
</evidence>
<gene>
    <name evidence="2" type="ORF">BN1723_020035</name>
</gene>
<feature type="compositionally biased region" description="Low complexity" evidence="1">
    <location>
        <begin position="1"/>
        <end position="16"/>
    </location>
</feature>
<feature type="region of interest" description="Disordered" evidence="1">
    <location>
        <begin position="1"/>
        <end position="28"/>
    </location>
</feature>
<proteinExistence type="predicted"/>
<dbReference type="Proteomes" id="UP000045706">
    <property type="component" value="Unassembled WGS sequence"/>
</dbReference>
<evidence type="ECO:0000256" key="1">
    <source>
        <dbReference type="SAM" id="MobiDB-lite"/>
    </source>
</evidence>
<dbReference type="EMBL" id="CVQI01035744">
    <property type="protein sequence ID" value="CRK46511.1"/>
    <property type="molecule type" value="Genomic_DNA"/>
</dbReference>
<protein>
    <submittedName>
        <fullName evidence="2">Uncharacterized protein</fullName>
    </submittedName>
</protein>
<name>A0A0G4NJF2_VERLO</name>
<accession>A0A0G4NJF2</accession>